<dbReference type="HOGENOM" id="CLU_023205_0_1_9"/>
<protein>
    <submittedName>
        <fullName evidence="8">Oxidoreductase, aldo/keto reductase family protein</fullName>
        <ecNumber evidence="8">1.1.1.218</ecNumber>
    </submittedName>
</protein>
<dbReference type="InterPro" id="IPR018170">
    <property type="entry name" value="Aldo/ket_reductase_CS"/>
</dbReference>
<name>C2ELN9_9LACO</name>
<dbReference type="EMBL" id="ACGU01000034">
    <property type="protein sequence ID" value="EEJ72534.1"/>
    <property type="molecule type" value="Genomic_DNA"/>
</dbReference>
<dbReference type="GO" id="GO:0050109">
    <property type="term" value="F:morphine 6-dehydrogenase activity"/>
    <property type="evidence" value="ECO:0007669"/>
    <property type="project" value="UniProtKB-EC"/>
</dbReference>
<evidence type="ECO:0000256" key="1">
    <source>
        <dbReference type="ARBA" id="ARBA00007905"/>
    </source>
</evidence>
<dbReference type="AlphaFoldDB" id="C2ELN9"/>
<feature type="binding site" evidence="5">
    <location>
        <position position="108"/>
    </location>
    <ligand>
        <name>substrate</name>
    </ligand>
</feature>
<feature type="active site" description="Proton donor" evidence="4">
    <location>
        <position position="50"/>
    </location>
</feature>
<dbReference type="CDD" id="cd19133">
    <property type="entry name" value="AKR_AKR5F1"/>
    <property type="match status" value="1"/>
</dbReference>
<dbReference type="FunFam" id="3.20.20.100:FF:000015">
    <property type="entry name" value="Oxidoreductase, aldo/keto reductase family"/>
    <property type="match status" value="1"/>
</dbReference>
<keyword evidence="2" id="KW-0521">NADP</keyword>
<dbReference type="PATRIC" id="fig|525365.8.peg.1291"/>
<sequence>MEKFVTLNNGVKMPRLGFGVYQIDDLAQAQQVVEDGLEIGYRLVDTAQIYGNEQAVGDAIKHSIVPREDIFVTSKIWVDDYGYDKTLEAFDESMKKLQLDYLDLYLIHKPYNDYYGTWRALERLYKEEGRIRAIGVSSFWNERLADLITFNDVKPVVNQIETNVWNQEWKSQKYMEKEGVQPEAWAPFAEGADHVFTNPVLEEIAEKHHKTTAQVMLRWFLQRNYVVIPKSVHKERLAQNFDVFDFELDKTDMEKIKTLDQGRSILEDEMNPEIAESFR</sequence>
<evidence type="ECO:0000259" key="7">
    <source>
        <dbReference type="Pfam" id="PF00248"/>
    </source>
</evidence>
<evidence type="ECO:0000313" key="9">
    <source>
        <dbReference type="Proteomes" id="UP000005583"/>
    </source>
</evidence>
<dbReference type="InterPro" id="IPR036812">
    <property type="entry name" value="NAD(P)_OxRdtase_dom_sf"/>
</dbReference>
<evidence type="ECO:0000256" key="3">
    <source>
        <dbReference type="ARBA" id="ARBA00023002"/>
    </source>
</evidence>
<dbReference type="InterPro" id="IPR023210">
    <property type="entry name" value="NADP_OxRdtase_dom"/>
</dbReference>
<evidence type="ECO:0000313" key="8">
    <source>
        <dbReference type="EMBL" id="EEJ72534.1"/>
    </source>
</evidence>
<dbReference type="PIRSF" id="PIRSF000097">
    <property type="entry name" value="AKR"/>
    <property type="match status" value="1"/>
</dbReference>
<dbReference type="STRING" id="525365.HMPREF0548_0585"/>
<accession>C2ELN9</accession>
<reference evidence="8 9" key="1">
    <citation type="submission" date="2009-01" db="EMBL/GenBank/DDBJ databases">
        <authorList>
            <person name="Qin X."/>
            <person name="Bachman B."/>
            <person name="Battles P."/>
            <person name="Bell A."/>
            <person name="Bess C."/>
            <person name="Bickham C."/>
            <person name="Chaboub L."/>
            <person name="Chen D."/>
            <person name="Coyle M."/>
            <person name="Deiros D.R."/>
            <person name="Dinh H."/>
            <person name="Forbes L."/>
            <person name="Fowler G."/>
            <person name="Francisco L."/>
            <person name="Fu Q."/>
            <person name="Gubbala S."/>
            <person name="Hale W."/>
            <person name="Han Y."/>
            <person name="Hemphill L."/>
            <person name="Highlander S.K."/>
            <person name="Hirani K."/>
            <person name="Hogues M."/>
            <person name="Jackson L."/>
            <person name="Jakkamsetti A."/>
            <person name="Javaid M."/>
            <person name="Jiang H."/>
            <person name="Korchina V."/>
            <person name="Kovar C."/>
            <person name="Lara F."/>
            <person name="Lee S."/>
            <person name="Mata R."/>
            <person name="Mathew T."/>
            <person name="Moen C."/>
            <person name="Morales K."/>
            <person name="Munidasa M."/>
            <person name="Nazareth L."/>
            <person name="Ngo R."/>
            <person name="Nguyen L."/>
            <person name="Okwuonu G."/>
            <person name="Ongeri F."/>
            <person name="Patil S."/>
            <person name="Petrosino J."/>
            <person name="Pham C."/>
            <person name="Pham P."/>
            <person name="Pu L.-L."/>
            <person name="Puazo M."/>
            <person name="Raj R."/>
            <person name="Reid J."/>
            <person name="Rouhana J."/>
            <person name="Saada N."/>
            <person name="Shang Y."/>
            <person name="Simmons D."/>
            <person name="Thornton R."/>
            <person name="Warren J."/>
            <person name="Weissenberger G."/>
            <person name="Zhang J."/>
            <person name="Zhang L."/>
            <person name="Zhou C."/>
            <person name="Zhu D."/>
            <person name="Muzny D."/>
            <person name="Worley K."/>
            <person name="Gibbs R."/>
        </authorList>
    </citation>
    <scope>NUCLEOTIDE SEQUENCE [LARGE SCALE GENOMIC DNA]</scope>
    <source>
        <strain evidence="8 9">DSM 16047</strain>
    </source>
</reference>
<keyword evidence="9" id="KW-1185">Reference proteome</keyword>
<dbReference type="PANTHER" id="PTHR43827">
    <property type="entry name" value="2,5-DIKETO-D-GLUCONIC ACID REDUCTASE"/>
    <property type="match status" value="1"/>
</dbReference>
<gene>
    <name evidence="8" type="primary">morA</name>
    <name evidence="8" type="ORF">HMPREF0548_0585</name>
</gene>
<evidence type="ECO:0000256" key="5">
    <source>
        <dbReference type="PIRSR" id="PIRSR000097-2"/>
    </source>
</evidence>
<dbReference type="EC" id="1.1.1.218" evidence="8"/>
<dbReference type="PANTHER" id="PTHR43827:SF3">
    <property type="entry name" value="NADP-DEPENDENT OXIDOREDUCTASE DOMAIN-CONTAINING PROTEIN"/>
    <property type="match status" value="1"/>
</dbReference>
<dbReference type="eggNOG" id="COG0656">
    <property type="taxonomic scope" value="Bacteria"/>
</dbReference>
<evidence type="ECO:0000256" key="6">
    <source>
        <dbReference type="PIRSR" id="PIRSR000097-3"/>
    </source>
</evidence>
<comment type="similarity">
    <text evidence="1">Belongs to the aldo/keto reductase family.</text>
</comment>
<evidence type="ECO:0000256" key="4">
    <source>
        <dbReference type="PIRSR" id="PIRSR000097-1"/>
    </source>
</evidence>
<feature type="site" description="Lowers pKa of active site Tyr" evidence="6">
    <location>
        <position position="75"/>
    </location>
</feature>
<evidence type="ECO:0000256" key="2">
    <source>
        <dbReference type="ARBA" id="ARBA00022857"/>
    </source>
</evidence>
<dbReference type="Pfam" id="PF00248">
    <property type="entry name" value="Aldo_ket_red"/>
    <property type="match status" value="1"/>
</dbReference>
<comment type="caution">
    <text evidence="8">The sequence shown here is derived from an EMBL/GenBank/DDBJ whole genome shotgun (WGS) entry which is preliminary data.</text>
</comment>
<keyword evidence="3 8" id="KW-0560">Oxidoreductase</keyword>
<dbReference type="SUPFAM" id="SSF51430">
    <property type="entry name" value="NAD(P)-linked oxidoreductase"/>
    <property type="match status" value="1"/>
</dbReference>
<dbReference type="Proteomes" id="UP000005583">
    <property type="component" value="Unassembled WGS sequence"/>
</dbReference>
<dbReference type="PROSITE" id="PS00798">
    <property type="entry name" value="ALDOKETO_REDUCTASE_1"/>
    <property type="match status" value="1"/>
</dbReference>
<feature type="domain" description="NADP-dependent oxidoreductase" evidence="7">
    <location>
        <begin position="16"/>
        <end position="260"/>
    </location>
</feature>
<dbReference type="PROSITE" id="PS00063">
    <property type="entry name" value="ALDOKETO_REDUCTASE_3"/>
    <property type="match status" value="1"/>
</dbReference>
<dbReference type="InterPro" id="IPR020471">
    <property type="entry name" value="AKR"/>
</dbReference>
<dbReference type="RefSeq" id="WP_007125117.1">
    <property type="nucleotide sequence ID" value="NZ_AZFO01000033.1"/>
</dbReference>
<dbReference type="Gene3D" id="3.20.20.100">
    <property type="entry name" value="NADP-dependent oxidoreductase domain"/>
    <property type="match status" value="1"/>
</dbReference>
<proteinExistence type="inferred from homology"/>
<dbReference type="PRINTS" id="PR00069">
    <property type="entry name" value="ALDKETRDTASE"/>
</dbReference>
<organism evidence="8 9">
    <name type="scientific">Lactobacillus ultunensis DSM 16047</name>
    <dbReference type="NCBI Taxonomy" id="525365"/>
    <lineage>
        <taxon>Bacteria</taxon>
        <taxon>Bacillati</taxon>
        <taxon>Bacillota</taxon>
        <taxon>Bacilli</taxon>
        <taxon>Lactobacillales</taxon>
        <taxon>Lactobacillaceae</taxon>
        <taxon>Lactobacillus</taxon>
    </lineage>
</organism>
<dbReference type="OrthoDB" id="9804790at2"/>